<dbReference type="PANTHER" id="PTHR34452:SF1">
    <property type="entry name" value="SPORULATION-SPECIFIC PROTEIN"/>
    <property type="match status" value="1"/>
</dbReference>
<dbReference type="Proteomes" id="UP001153076">
    <property type="component" value="Unassembled WGS sequence"/>
</dbReference>
<keyword evidence="1" id="KW-0175">Coiled coil</keyword>
<gene>
    <name evidence="4" type="ORF">Cgig2_013456</name>
</gene>
<evidence type="ECO:0000259" key="3">
    <source>
        <dbReference type="PROSITE" id="PS51840"/>
    </source>
</evidence>
<feature type="compositionally biased region" description="Acidic residues" evidence="2">
    <location>
        <begin position="274"/>
        <end position="283"/>
    </location>
</feature>
<proteinExistence type="predicted"/>
<feature type="region of interest" description="Disordered" evidence="2">
    <location>
        <begin position="224"/>
        <end position="323"/>
    </location>
</feature>
<dbReference type="OrthoDB" id="2018427at2759"/>
<dbReference type="PROSITE" id="PS51840">
    <property type="entry name" value="C2_NT"/>
    <property type="match status" value="1"/>
</dbReference>
<feature type="coiled-coil region" evidence="1">
    <location>
        <begin position="856"/>
        <end position="981"/>
    </location>
</feature>
<sequence>MSRVAKWKLEKTKVKVVFRLQFHATHKFLISRSKCDIQIRICLGALFFGEKCSAGLNFDKLVTDEACPKSLLPTGNDCIADVVLIELALIRTWNQQQSTFIPQTGWNNLFISFIPADTGKATAKTNKATVRNGACKWADPIYETARLLQDSKSKHFEERLYKLVVAMGTSRSSILGEASINLSDYVDALKPTVAALPLHGSDAGAVLNVTVQLLTSKTGFREFEQQREVSDRGLQTNSDHDSGKMSTPGDAAISRIDKVNPRVRFKPESKELPSLEEESEEYSDSAAGFDGSSNTSGSLYAEKQDNSSTREVDSVKSPACGDVGGISLPQSPKTGKGSAEHHFLVQGTHEWVHHLGTEIAVDAEIVNVYEENSRLRRSLEAADQSIHELKQEIISLQNHAADIAVETHKLTEQLTHEIASEQELAKEVSLLKSECLRFKDDLEWLRNMKMNPSVSWRKPTSTNQCKQDLSLTGLKGLSVLEDKVREIQNKVQLGSHGKDSSFLQSDLEALFSVLQDIKQATEHSVYQLDELPGGKANTKISDLGSPKTDHIIADSGLGAELCHPEGLLLPGLLRHGTGSVDATNAMQGEIFKLLRELDESKTERDNLVRKMDQMECYYEALIQELEENQKQILGELQNLRTEHSSCKYTISSTKAQMEAMHQQMSDELLQLAQERCNLDALNKELERRAVSSEAALRRARLNYSIAVNQLQKDLETLSLQVLSMYETNANLIKKVFSEASQPLLQGSEEPVPRDLDVEDSDADKLTLSQNLNMGVKGQLQGRDRLLDDLRRSLTLQEGLYQKIQEELSEMHLANVHLDVFSLMLHQAVLDAVVDNRLAKEQMHELAKQLELSSKSNESLKLKLQSVMDDISALSKEKAVSVMRCDDLALLNQRLEVNLNTLSDENRILSEKLRELETECRSYRGKYEDSQADKAKLATLLERAAAERENVLNEMSLLQEKLETMKSNITELSSSKESLQKMVDYLRGRVESLLTTGNEQVVGLPSSANTEDKNSEFEVLISMMLRLEELHQRFHHKILQATEEKKQLKNERDIAQLSVASAEAEAETIKQKFQCDIPDMVSKVNVSRTLVEKLQTDLENVGNRLKVSSEAEEKHNQKTHDLLADFAKMEALLNELTSKNEDLAEEIRALGSVSDELEGKKLMIDKMTQANLELEVSLQNKTLQSEMLALELNDLRETVGSLQNELSLERHVRNRLEAEVVNLDTQLKEKEQDFLHIDKQEAEVSHLKERLLEIESEKSSICSQLSGLEKHLKKVLVESSNLEIQLEDMHSLLLTADVASTVFVKQYKSHVEELLQKLEYSNQHVEELSKENNDLATKLTSCLASEANCAEENTRLLSTLERLRSDPESCFSLNKVLEHSNSALAFEIKECKRTSDPSGNRFEKAKTDHELEIDELKGLLESCHKEIDDLIFSKEDLEIRSLVLEEKLNEINAQRNLQEEHQGELTMLQRQCSELTRKLAEQTLKTEEFKNLSIHLKELKDNADTEHLQAREKKEAEGSSVAVQESLRIAFIKEQYENKLQEVRRQLSISKKHGEDMLWKLQDAVDELENRKKCEISLLKRNEELLQKIAELEGELQLVLSDNRERFMAYDQLKAELECSTMSLECCNEEKKQLMASLQDCNDEKSRLAGEIELMREQLENLKAFMRNPESREEGSLIVRKNLNELTSSENLLEKPVQCTSCCDREAAGEEYNRLVHTKVKSGNGDADLVHGGEMNQQASQKQDAMAGQSIGGTLGLTNGESYFEHNDVEHVALLKDQLKTQTLLSSMDHLQKELEKMRSENTLLPTDDDSVGSDCEGLQREQMHLEKVSEELGNMSSLYKDSSRSGNSMERVLALELELAESLQAKAKKKLGIQFQSSFLKLHNDEAAVFQSFRDINELIKDMLEMKGRYRTMEAELQEMHERYSQLSLQLAEVEGERQKLTMTLRNVRSSKRLLNQSPSSSREESSP</sequence>
<comment type="caution">
    <text evidence="4">The sequence shown here is derived from an EMBL/GenBank/DDBJ whole genome shotgun (WGS) entry which is preliminary data.</text>
</comment>
<feature type="compositionally biased region" description="Basic and acidic residues" evidence="2">
    <location>
        <begin position="302"/>
        <end position="314"/>
    </location>
</feature>
<feature type="coiled-coil region" evidence="1">
    <location>
        <begin position="372"/>
        <end position="406"/>
    </location>
</feature>
<dbReference type="EMBL" id="JAKOGI010000344">
    <property type="protein sequence ID" value="KAJ8436415.1"/>
    <property type="molecule type" value="Genomic_DNA"/>
</dbReference>
<name>A0A9Q1K417_9CARY</name>
<feature type="coiled-coil region" evidence="1">
    <location>
        <begin position="1125"/>
        <end position="1152"/>
    </location>
</feature>
<reference evidence="4" key="1">
    <citation type="submission" date="2022-04" db="EMBL/GenBank/DDBJ databases">
        <title>Carnegiea gigantea Genome sequencing and assembly v2.</title>
        <authorList>
            <person name="Copetti D."/>
            <person name="Sanderson M.J."/>
            <person name="Burquez A."/>
            <person name="Wojciechowski M.F."/>
        </authorList>
    </citation>
    <scope>NUCLEOTIDE SEQUENCE</scope>
    <source>
        <strain evidence="4">SGP5-SGP5p</strain>
        <tissue evidence="4">Aerial part</tissue>
    </source>
</reference>
<feature type="region of interest" description="Disordered" evidence="2">
    <location>
        <begin position="1948"/>
        <end position="1968"/>
    </location>
</feature>
<feature type="compositionally biased region" description="Basic and acidic residues" evidence="2">
    <location>
        <begin position="255"/>
        <end position="273"/>
    </location>
</feature>
<feature type="coiled-coil region" evidence="1">
    <location>
        <begin position="590"/>
        <end position="702"/>
    </location>
</feature>
<protein>
    <recommendedName>
        <fullName evidence="3">C2 NT-type domain-containing protein</fullName>
    </recommendedName>
</protein>
<evidence type="ECO:0000313" key="5">
    <source>
        <dbReference type="Proteomes" id="UP001153076"/>
    </source>
</evidence>
<dbReference type="InterPro" id="IPR019448">
    <property type="entry name" value="NT-C2"/>
</dbReference>
<feature type="coiled-coil region" evidence="1">
    <location>
        <begin position="1030"/>
        <end position="1064"/>
    </location>
</feature>
<accession>A0A9Q1K417</accession>
<evidence type="ECO:0000256" key="2">
    <source>
        <dbReference type="SAM" id="MobiDB-lite"/>
    </source>
</evidence>
<keyword evidence="5" id="KW-1185">Reference proteome</keyword>
<feature type="coiled-coil region" evidence="1">
    <location>
        <begin position="1184"/>
        <end position="1256"/>
    </location>
</feature>
<feature type="coiled-coil region" evidence="1">
    <location>
        <begin position="1433"/>
        <end position="1657"/>
    </location>
</feature>
<evidence type="ECO:0000256" key="1">
    <source>
        <dbReference type="SAM" id="Coils"/>
    </source>
</evidence>
<organism evidence="4 5">
    <name type="scientific">Carnegiea gigantea</name>
    <dbReference type="NCBI Taxonomy" id="171969"/>
    <lineage>
        <taxon>Eukaryota</taxon>
        <taxon>Viridiplantae</taxon>
        <taxon>Streptophyta</taxon>
        <taxon>Embryophyta</taxon>
        <taxon>Tracheophyta</taxon>
        <taxon>Spermatophyta</taxon>
        <taxon>Magnoliopsida</taxon>
        <taxon>eudicotyledons</taxon>
        <taxon>Gunneridae</taxon>
        <taxon>Pentapetalae</taxon>
        <taxon>Caryophyllales</taxon>
        <taxon>Cactineae</taxon>
        <taxon>Cactaceae</taxon>
        <taxon>Cactoideae</taxon>
        <taxon>Echinocereeae</taxon>
        <taxon>Carnegiea</taxon>
    </lineage>
</organism>
<dbReference type="Pfam" id="PF10358">
    <property type="entry name" value="NT-C2"/>
    <property type="match status" value="1"/>
</dbReference>
<evidence type="ECO:0000313" key="4">
    <source>
        <dbReference type="EMBL" id="KAJ8436415.1"/>
    </source>
</evidence>
<feature type="domain" description="C2 NT-type" evidence="3">
    <location>
        <begin position="6"/>
        <end position="215"/>
    </location>
</feature>
<dbReference type="PANTHER" id="PTHR34452">
    <property type="entry name" value="MYOSIN HEAVY CHAIN-RELATED PROTEIN"/>
    <property type="match status" value="1"/>
</dbReference>
<feature type="compositionally biased region" description="Polar residues" evidence="2">
    <location>
        <begin position="1948"/>
        <end position="1957"/>
    </location>
</feature>
<feature type="coiled-coil region" evidence="1">
    <location>
        <begin position="1896"/>
        <end position="1944"/>
    </location>
</feature>